<evidence type="ECO:0008006" key="4">
    <source>
        <dbReference type="Google" id="ProtNLM"/>
    </source>
</evidence>
<gene>
    <name evidence="2" type="ORF">DSTB1V02_LOCUS9288</name>
</gene>
<dbReference type="AlphaFoldDB" id="A0A7R9A8K0"/>
<evidence type="ECO:0000313" key="3">
    <source>
        <dbReference type="Proteomes" id="UP000677054"/>
    </source>
</evidence>
<proteinExistence type="predicted"/>
<sequence length="201" mass="22146">MVWVDTFCGCISTRKGSVVIATLSLVVAIPCLIFLSISVHSIAKLGYTYDKVGNAITISALVLIALYVLSSLFLLCAAENNVRGLHLPWLIVHPLATVGLLAFLGYFAYFSFIYPPLAQYNIPIVFAMFIVFWILTYLWVVVVGNYQRLGKTDSEEATRLLVGWDGMAYPQEMSRPMTKAWAGGKVAPGDVDNKISEVVTE</sequence>
<feature type="transmembrane region" description="Helical" evidence="1">
    <location>
        <begin position="55"/>
        <end position="78"/>
    </location>
</feature>
<feature type="transmembrane region" description="Helical" evidence="1">
    <location>
        <begin position="18"/>
        <end position="43"/>
    </location>
</feature>
<dbReference type="PANTHER" id="PTHR36694:SF11">
    <property type="entry name" value="LP21121P-RELATED"/>
    <property type="match status" value="1"/>
</dbReference>
<keyword evidence="1" id="KW-0812">Transmembrane</keyword>
<name>A0A7R9A8K0_9CRUS</name>
<keyword evidence="1" id="KW-1133">Transmembrane helix</keyword>
<feature type="transmembrane region" description="Helical" evidence="1">
    <location>
        <begin position="90"/>
        <end position="114"/>
    </location>
</feature>
<reference evidence="2" key="1">
    <citation type="submission" date="2020-11" db="EMBL/GenBank/DDBJ databases">
        <authorList>
            <person name="Tran Van P."/>
        </authorList>
    </citation>
    <scope>NUCLEOTIDE SEQUENCE</scope>
</reference>
<keyword evidence="1" id="KW-0472">Membrane</keyword>
<accession>A0A7R9A8K0</accession>
<feature type="transmembrane region" description="Helical" evidence="1">
    <location>
        <begin position="120"/>
        <end position="142"/>
    </location>
</feature>
<dbReference type="EMBL" id="LR901843">
    <property type="protein sequence ID" value="CAD7249493.1"/>
    <property type="molecule type" value="Genomic_DNA"/>
</dbReference>
<dbReference type="EMBL" id="CAJPEV010002326">
    <property type="protein sequence ID" value="CAG0896532.1"/>
    <property type="molecule type" value="Genomic_DNA"/>
</dbReference>
<evidence type="ECO:0000256" key="1">
    <source>
        <dbReference type="SAM" id="Phobius"/>
    </source>
</evidence>
<protein>
    <recommendedName>
        <fullName evidence="4">MARVEL domain-containing protein</fullName>
    </recommendedName>
</protein>
<keyword evidence="3" id="KW-1185">Reference proteome</keyword>
<dbReference type="PANTHER" id="PTHR36694">
    <property type="entry name" value="PASIFLORA 1, ISOFORM A-RELATED"/>
    <property type="match status" value="1"/>
</dbReference>
<dbReference type="Proteomes" id="UP000677054">
    <property type="component" value="Unassembled WGS sequence"/>
</dbReference>
<organism evidence="2">
    <name type="scientific">Darwinula stevensoni</name>
    <dbReference type="NCBI Taxonomy" id="69355"/>
    <lineage>
        <taxon>Eukaryota</taxon>
        <taxon>Metazoa</taxon>
        <taxon>Ecdysozoa</taxon>
        <taxon>Arthropoda</taxon>
        <taxon>Crustacea</taxon>
        <taxon>Oligostraca</taxon>
        <taxon>Ostracoda</taxon>
        <taxon>Podocopa</taxon>
        <taxon>Podocopida</taxon>
        <taxon>Darwinulocopina</taxon>
        <taxon>Darwinuloidea</taxon>
        <taxon>Darwinulidae</taxon>
        <taxon>Darwinula</taxon>
    </lineage>
</organism>
<evidence type="ECO:0000313" key="2">
    <source>
        <dbReference type="EMBL" id="CAD7249493.1"/>
    </source>
</evidence>